<dbReference type="EMBL" id="RBED01000145">
    <property type="protein sequence ID" value="RNL49190.1"/>
    <property type="molecule type" value="Genomic_DNA"/>
</dbReference>
<dbReference type="Pfam" id="PF08808">
    <property type="entry name" value="RES"/>
    <property type="match status" value="1"/>
</dbReference>
<dbReference type="OrthoDB" id="1425103at2"/>
<dbReference type="Proteomes" id="UP000273807">
    <property type="component" value="Unassembled WGS sequence"/>
</dbReference>
<proteinExistence type="predicted"/>
<dbReference type="InterPro" id="IPR014914">
    <property type="entry name" value="RES_dom"/>
</dbReference>
<dbReference type="RefSeq" id="WP_123256928.1">
    <property type="nucleotide sequence ID" value="NZ_RBED01000145.1"/>
</dbReference>
<comment type="caution">
    <text evidence="2">The sequence shown here is derived from an EMBL/GenBank/DDBJ whole genome shotgun (WGS) entry which is preliminary data.</text>
</comment>
<feature type="domain" description="RES" evidence="1">
    <location>
        <begin position="212"/>
        <end position="370"/>
    </location>
</feature>
<sequence>MGFYSMGPSEDTMCLAHITDSHLLRRVEEFAETGDCTICEAAILTPKGPVVNLERVARVVEDVASCNYDREGFVVDTEQLLPPLQTDEVVATLLDGSVEPATFDLISGLTASLIDQGQDWFVPFDMDYEARVQFEWEDFEQSVKHESRLLAPTTSTQPETAPEKNYAFVRSLLVFAEERAGLVRTLHEGTKLYRARIDRDSRELEEKVRDSPAKELGPAPAERVAAGRMNAQGVPMLYVARDAETACAEVALHSPYDEAVVGSFVLQQPLRILDLTQVPPPRSVFDDADEEGADRLNSLSFYKDRITRPVILDNNHPVDYVPSQMLTEAFRWWTNPRLDGIAFPSRVRQDGTNVVLFFGDPKWYEQQDQQSSRFMRFLRETERGNQGPVFTIDPKTVRRYRVKRTLTVERSKTSAL</sequence>
<reference evidence="2 3" key="1">
    <citation type="submission" date="2018-10" db="EMBL/GenBank/DDBJ databases">
        <title>Genome sequencing of Arthrobacter oryzae TNB02.</title>
        <authorList>
            <person name="Cho Y.-J."/>
            <person name="Cho A."/>
            <person name="Kim O.-S."/>
        </authorList>
    </citation>
    <scope>NUCLEOTIDE SEQUENCE [LARGE SCALE GENOMIC DNA]</scope>
    <source>
        <strain evidence="2 3">TNB02</strain>
    </source>
</reference>
<dbReference type="AlphaFoldDB" id="A0A3N0BL63"/>
<evidence type="ECO:0000313" key="3">
    <source>
        <dbReference type="Proteomes" id="UP000273807"/>
    </source>
</evidence>
<organism evidence="2 3">
    <name type="scientific">Arthrobacter oryzae</name>
    <dbReference type="NCBI Taxonomy" id="409290"/>
    <lineage>
        <taxon>Bacteria</taxon>
        <taxon>Bacillati</taxon>
        <taxon>Actinomycetota</taxon>
        <taxon>Actinomycetes</taxon>
        <taxon>Micrococcales</taxon>
        <taxon>Micrococcaceae</taxon>
        <taxon>Arthrobacter</taxon>
    </lineage>
</organism>
<dbReference type="SMART" id="SM00953">
    <property type="entry name" value="RES"/>
    <property type="match status" value="1"/>
</dbReference>
<keyword evidence="3" id="KW-1185">Reference proteome</keyword>
<evidence type="ECO:0000313" key="2">
    <source>
        <dbReference type="EMBL" id="RNL49190.1"/>
    </source>
</evidence>
<name>A0A3N0BL63_9MICC</name>
<accession>A0A3N0BL63</accession>
<evidence type="ECO:0000259" key="1">
    <source>
        <dbReference type="SMART" id="SM00953"/>
    </source>
</evidence>
<protein>
    <submittedName>
        <fullName evidence="2">RES domain-containing protein</fullName>
    </submittedName>
</protein>
<gene>
    <name evidence="2" type="ORF">D7003_18740</name>
</gene>